<evidence type="ECO:0000313" key="4">
    <source>
        <dbReference type="RefSeq" id="XP_010244950.1"/>
    </source>
</evidence>
<dbReference type="Pfam" id="PF13041">
    <property type="entry name" value="PPR_2"/>
    <property type="match status" value="3"/>
</dbReference>
<dbReference type="RefSeq" id="XP_010244950.1">
    <property type="nucleotide sequence ID" value="XM_010246648.1"/>
</dbReference>
<dbReference type="FunFam" id="1.25.40.10:FF:000090">
    <property type="entry name" value="Pentatricopeptide repeat-containing protein, chloroplastic"/>
    <property type="match status" value="1"/>
</dbReference>
<dbReference type="InterPro" id="IPR046848">
    <property type="entry name" value="E_motif"/>
</dbReference>
<accession>A0A1U7Z2R7</accession>
<dbReference type="FunFam" id="1.25.40.10:FF:000381">
    <property type="entry name" value="Pentatricopeptide repeat-containing protein"/>
    <property type="match status" value="1"/>
</dbReference>
<dbReference type="InterPro" id="IPR002885">
    <property type="entry name" value="PPR_rpt"/>
</dbReference>
<evidence type="ECO:0000313" key="3">
    <source>
        <dbReference type="Proteomes" id="UP000189703"/>
    </source>
</evidence>
<dbReference type="OrthoDB" id="185373at2759"/>
<keyword evidence="1" id="KW-0677">Repeat</keyword>
<dbReference type="InParanoid" id="A0A1U7Z2R7"/>
<dbReference type="GO" id="GO:0009451">
    <property type="term" value="P:RNA modification"/>
    <property type="evidence" value="ECO:0007669"/>
    <property type="project" value="InterPro"/>
</dbReference>
<dbReference type="InterPro" id="IPR011990">
    <property type="entry name" value="TPR-like_helical_dom_sf"/>
</dbReference>
<dbReference type="KEGG" id="nnu:104588631"/>
<sequence>MKLRSRCLSSWPIPKETQQAFSFQDQYLHGNPTRKSQFVASMVKPGLPTGNTWIKKRYFLISVLRNLAISLSLEIVKMVHACILRFGCDSNMLISNNLLHAYCYCGSTRDALKLFYKMQERDAVSWNTMISGFVGSGNFEEGISFYREMRRVGLSPTQSSFVSALVSSAEVGNLVICRGIHGDSFKCGFSSDLLVGNALLTSYVKCGDVKDSRKLFDGMHNFDEVSLEILLRGYLQQGALGDAFKLFRYSCLVGVPFSCFSLSSLISLCTDSQLIGHGTHIHGYVVKVGLDSDISIVNSLITFYARSYHLEEATRLFYGSTSRDIVTWNSIIAGYAFNGQGDLGVHLVTRLLSIGTIMNESTFSSFLSCCATVNVLASAKKAHVLILKLRRYTDCTTNNVILTMYCRCRSWSYASKVFKALNERDAISFNLFIALLRDLGQNEEAVELFQQIQSEGFKVDELMYSGLISSCSRLTALEIGQQIHSCIIKTGFEKVSLLGNSLLEMYSQCRRLDNMEQIFNEIDIPDIFTWNTVVMGYARCGLIEQSFQIFAKMIESGVQLNEFSYSAILDICSHIGYPVMGEQIHVWIKKLGLVYDTTVMNSLLTMYASSGMMDKAYKVFEEISSPDSVSWNSMISGYAQNGFAEESLRFYLLMNQIGVETNYMTFASISKSCTMLLDYMLGLQFHGQIIKRGLQSDISVLNSLITMYAKCGYLHHSCTIFRNNVDIRDVITWNSMICGYAYHGCGREALDTFTEMKVSEEKPNEITFIGVLCACSHAGLISEAQDQFSSMYQDHGVVPSEEHYICMVDILCRAGKLEEAKGLIENMPFNPCSLIWRILLSACRMEGNVGLGKEAAEKLMQLEPHDSSSYVLLSNIYALAEKMEEKADIRRKMKGKGVKKDSGYSWIGN</sequence>
<feature type="repeat" description="PPR" evidence="2">
    <location>
        <begin position="627"/>
        <end position="661"/>
    </location>
</feature>
<feature type="repeat" description="PPR" evidence="2">
    <location>
        <begin position="526"/>
        <end position="560"/>
    </location>
</feature>
<reference evidence="4" key="1">
    <citation type="submission" date="2025-08" db="UniProtKB">
        <authorList>
            <consortium name="RefSeq"/>
        </authorList>
    </citation>
    <scope>IDENTIFICATION</scope>
</reference>
<dbReference type="AlphaFoldDB" id="A0A1U7Z2R7"/>
<evidence type="ECO:0000256" key="1">
    <source>
        <dbReference type="ARBA" id="ARBA00022737"/>
    </source>
</evidence>
<dbReference type="eggNOG" id="KOG4197">
    <property type="taxonomic scope" value="Eukaryota"/>
</dbReference>
<dbReference type="GeneID" id="104588631"/>
<feature type="repeat" description="PPR" evidence="2">
    <location>
        <begin position="425"/>
        <end position="459"/>
    </location>
</feature>
<dbReference type="Pfam" id="PF01535">
    <property type="entry name" value="PPR"/>
    <property type="match status" value="7"/>
</dbReference>
<dbReference type="PANTHER" id="PTHR47926">
    <property type="entry name" value="PENTATRICOPEPTIDE REPEAT-CONTAINING PROTEIN"/>
    <property type="match status" value="1"/>
</dbReference>
<dbReference type="Proteomes" id="UP000189703">
    <property type="component" value="Unplaced"/>
</dbReference>
<proteinExistence type="predicted"/>
<feature type="repeat" description="PPR" evidence="2">
    <location>
        <begin position="729"/>
        <end position="763"/>
    </location>
</feature>
<dbReference type="PROSITE" id="PS51375">
    <property type="entry name" value="PPR"/>
    <property type="match status" value="8"/>
</dbReference>
<dbReference type="PANTHER" id="PTHR47926:SF378">
    <property type="entry name" value="PENTATRICOPEPTIDE REPEAT (PPR) SUPERFAMILY PROTEIN"/>
    <property type="match status" value="1"/>
</dbReference>
<organism evidence="3 4">
    <name type="scientific">Nelumbo nucifera</name>
    <name type="common">Sacred lotus</name>
    <dbReference type="NCBI Taxonomy" id="4432"/>
    <lineage>
        <taxon>Eukaryota</taxon>
        <taxon>Viridiplantae</taxon>
        <taxon>Streptophyta</taxon>
        <taxon>Embryophyta</taxon>
        <taxon>Tracheophyta</taxon>
        <taxon>Spermatophyta</taxon>
        <taxon>Magnoliopsida</taxon>
        <taxon>Proteales</taxon>
        <taxon>Nelumbonaceae</taxon>
        <taxon>Nelumbo</taxon>
    </lineage>
</organism>
<feature type="repeat" description="PPR" evidence="2">
    <location>
        <begin position="122"/>
        <end position="156"/>
    </location>
</feature>
<dbReference type="InterPro" id="IPR046960">
    <property type="entry name" value="PPR_At4g14850-like_plant"/>
</dbReference>
<feature type="repeat" description="PPR" evidence="2">
    <location>
        <begin position="800"/>
        <end position="834"/>
    </location>
</feature>
<evidence type="ECO:0000256" key="2">
    <source>
        <dbReference type="PROSITE-ProRule" id="PRU00708"/>
    </source>
</evidence>
<dbReference type="Pfam" id="PF20431">
    <property type="entry name" value="E_motif"/>
    <property type="match status" value="1"/>
</dbReference>
<dbReference type="GO" id="GO:0003723">
    <property type="term" value="F:RNA binding"/>
    <property type="evidence" value="ECO:0007669"/>
    <property type="project" value="InterPro"/>
</dbReference>
<gene>
    <name evidence="4" type="primary">LOC104588631</name>
</gene>
<feature type="repeat" description="PPR" evidence="2">
    <location>
        <begin position="596"/>
        <end position="626"/>
    </location>
</feature>
<keyword evidence="3" id="KW-1185">Reference proteome</keyword>
<name>A0A1U7Z2R7_NELNU</name>
<dbReference type="OMA" id="PCSLIWR"/>
<dbReference type="NCBIfam" id="TIGR00756">
    <property type="entry name" value="PPR"/>
    <property type="match status" value="5"/>
</dbReference>
<feature type="repeat" description="PPR" evidence="2">
    <location>
        <begin position="91"/>
        <end position="121"/>
    </location>
</feature>
<protein>
    <submittedName>
        <fullName evidence="4">Pentatricopeptide repeat-containing protein At4g13650-like</fullName>
    </submittedName>
</protein>
<dbReference type="Gene3D" id="1.25.40.10">
    <property type="entry name" value="Tetratricopeptide repeat domain"/>
    <property type="match status" value="8"/>
</dbReference>